<dbReference type="PRINTS" id="PR00119">
    <property type="entry name" value="CATATPASE"/>
</dbReference>
<dbReference type="PRINTS" id="PR00120">
    <property type="entry name" value="HATPASE"/>
</dbReference>
<dbReference type="InterPro" id="IPR023214">
    <property type="entry name" value="HAD_sf"/>
</dbReference>
<feature type="domain" description="P-type ATPase A" evidence="7">
    <location>
        <begin position="98"/>
        <end position="195"/>
    </location>
</feature>
<dbReference type="Gene3D" id="2.70.150.10">
    <property type="entry name" value="Calcium-transporting ATPase, cytoplasmic transduction domain A"/>
    <property type="match status" value="1"/>
</dbReference>
<accession>A0ABV8FE83</accession>
<dbReference type="Gene3D" id="1.20.1110.10">
    <property type="entry name" value="Calcium-transporting ATPase, transmembrane domain"/>
    <property type="match status" value="1"/>
</dbReference>
<dbReference type="EMBL" id="JBHSBC010000048">
    <property type="protein sequence ID" value="MFC3985735.1"/>
    <property type="molecule type" value="Genomic_DNA"/>
</dbReference>
<feature type="transmembrane region" description="Helical" evidence="6">
    <location>
        <begin position="624"/>
        <end position="643"/>
    </location>
</feature>
<dbReference type="SUPFAM" id="SSF81665">
    <property type="entry name" value="Calcium ATPase, transmembrane domain M"/>
    <property type="match status" value="1"/>
</dbReference>
<dbReference type="Pfam" id="PF00702">
    <property type="entry name" value="Hydrolase"/>
    <property type="match status" value="1"/>
</dbReference>
<proteinExistence type="predicted"/>
<dbReference type="InterPro" id="IPR018303">
    <property type="entry name" value="ATPase_P-typ_P_site"/>
</dbReference>
<evidence type="ECO:0000313" key="9">
    <source>
        <dbReference type="Proteomes" id="UP001595698"/>
    </source>
</evidence>
<dbReference type="PROSITE" id="PS00154">
    <property type="entry name" value="ATPASE_E1_E2"/>
    <property type="match status" value="1"/>
</dbReference>
<dbReference type="InterPro" id="IPR008250">
    <property type="entry name" value="ATPase_P-typ_transduc_dom_A_sf"/>
</dbReference>
<dbReference type="InterPro" id="IPR023299">
    <property type="entry name" value="ATPase_P-typ_cyto_dom_N"/>
</dbReference>
<feature type="transmembrane region" description="Helical" evidence="6">
    <location>
        <begin position="750"/>
        <end position="769"/>
    </location>
</feature>
<reference evidence="9" key="1">
    <citation type="journal article" date="2019" name="Int. J. Syst. Evol. Microbiol.">
        <title>The Global Catalogue of Microorganisms (GCM) 10K type strain sequencing project: providing services to taxonomists for standard genome sequencing and annotation.</title>
        <authorList>
            <consortium name="The Broad Institute Genomics Platform"/>
            <consortium name="The Broad Institute Genome Sequencing Center for Infectious Disease"/>
            <person name="Wu L."/>
            <person name="Ma J."/>
        </authorList>
    </citation>
    <scope>NUCLEOTIDE SEQUENCE [LARGE SCALE GENOMIC DNA]</scope>
    <source>
        <strain evidence="9">TBRC 7912</strain>
    </source>
</reference>
<keyword evidence="9" id="KW-1185">Reference proteome</keyword>
<name>A0ABV8FE83_9ACTN</name>
<dbReference type="Gene3D" id="3.40.1110.10">
    <property type="entry name" value="Calcium-transporting ATPase, cytoplasmic domain N"/>
    <property type="match status" value="1"/>
</dbReference>
<keyword evidence="3" id="KW-1278">Translocase</keyword>
<dbReference type="SFLD" id="SFLDS00003">
    <property type="entry name" value="Haloacid_Dehalogenase"/>
    <property type="match status" value="1"/>
</dbReference>
<dbReference type="InterPro" id="IPR036412">
    <property type="entry name" value="HAD-like_sf"/>
</dbReference>
<dbReference type="SUPFAM" id="SSF56784">
    <property type="entry name" value="HAD-like"/>
    <property type="match status" value="1"/>
</dbReference>
<feature type="transmembrane region" description="Helical" evidence="6">
    <location>
        <begin position="245"/>
        <end position="271"/>
    </location>
</feature>
<feature type="transmembrane region" description="Helical" evidence="6">
    <location>
        <begin position="600"/>
        <end position="618"/>
    </location>
</feature>
<evidence type="ECO:0000313" key="8">
    <source>
        <dbReference type="EMBL" id="MFC3985735.1"/>
    </source>
</evidence>
<feature type="transmembrane region" description="Helical" evidence="6">
    <location>
        <begin position="213"/>
        <end position="233"/>
    </location>
</feature>
<comment type="caution">
    <text evidence="8">The sequence shown here is derived from an EMBL/GenBank/DDBJ whole genome shotgun (WGS) entry which is preliminary data.</text>
</comment>
<protein>
    <submittedName>
        <fullName evidence="8">HAD-IC family P-type ATPase</fullName>
    </submittedName>
</protein>
<evidence type="ECO:0000256" key="1">
    <source>
        <dbReference type="ARBA" id="ARBA00004651"/>
    </source>
</evidence>
<feature type="transmembrane region" description="Helical" evidence="6">
    <location>
        <begin position="711"/>
        <end position="730"/>
    </location>
</feature>
<evidence type="ECO:0000256" key="6">
    <source>
        <dbReference type="SAM" id="Phobius"/>
    </source>
</evidence>
<dbReference type="Gene3D" id="3.40.50.1000">
    <property type="entry name" value="HAD superfamily/HAD-like"/>
    <property type="match status" value="1"/>
</dbReference>
<dbReference type="InterPro" id="IPR044492">
    <property type="entry name" value="P_typ_ATPase_HD_dom"/>
</dbReference>
<keyword evidence="2 6" id="KW-0812">Transmembrane</keyword>
<comment type="subcellular location">
    <subcellularLocation>
        <location evidence="1">Cell membrane</location>
        <topology evidence="1">Multi-pass membrane protein</topology>
    </subcellularLocation>
</comment>
<dbReference type="Pfam" id="PF00122">
    <property type="entry name" value="E1-E2_ATPase"/>
    <property type="match status" value="1"/>
</dbReference>
<evidence type="ECO:0000256" key="4">
    <source>
        <dbReference type="ARBA" id="ARBA00022989"/>
    </source>
</evidence>
<evidence type="ECO:0000259" key="7">
    <source>
        <dbReference type="Pfam" id="PF00122"/>
    </source>
</evidence>
<dbReference type="InterPro" id="IPR023298">
    <property type="entry name" value="ATPase_P-typ_TM_dom_sf"/>
</dbReference>
<keyword evidence="5 6" id="KW-0472">Membrane</keyword>
<dbReference type="Proteomes" id="UP001595698">
    <property type="component" value="Unassembled WGS sequence"/>
</dbReference>
<sequence length="787" mass="83526">MEQLADRGLTTAEIAERTARGQVNEVSRRSSRSLSAIVRANVLTLFNAVIAALWVLIMIFGQWQDGLFGLVIVANSAIGIVQELRAKRTLDRLAVVNEAPVRVRRNGAETEIPPRKVVLGDLILLCPGDRLLVDGEITGSGGLEIDESLLTGEADPVHKAVGDQVLSGSFVVAGTGSYVATKVGDDAYAAKLAQEASAFGLAHSELRAGVTRFIKYITWLVVPIGMLLTWSQLNKAEDFGQAVTGAVAGIVTMIPEGLVLMTSIAFAVGVVRLGRRRCLVQELPAIEILARVDVLCLDKTGTLTAGGMNLAEVRSLADDPLTPSLTTEALAALANLEETPNPTVQAIRVAHPAPPGWRATTTVPFSSARKWSGAEFAGKGAWVLGAADVLLTPETPGYGQAADLAATGLRVLALGRVATLNDPVGSVEPRALVVLEQRIRPEAADTLRYFAEQGVAIKIISGDNPESVSAIATALGVPGGRDAVDARTLPEDDPDKLSEILDTNTVFGRVTPHQKRLFVSALQSRGHTVAMTGDGVNDVLALKDADLGVAMGSGSGATRAVAQIVLMDDDFTSLPSVVGEGRRVLANIERVSSLFLTKTFYALVLSLLAGIFGLAFPFTPRHSTLVNALTIGVPAFFLALAPSSERAKPGFVPRVLRLAIPWGVVCALAVHLSYLLAETRGATPEESRTAAVITLFLVTWWALVLIARPYLWWRVTLVGAMVVLFALSLAVPFTREFFALTLSDPADDVVSIAISVVAALALTIVFRVMRPVDKSPVQDRPTDTLEV</sequence>
<gene>
    <name evidence="8" type="ORF">ACFOYY_36790</name>
</gene>
<dbReference type="InterPro" id="IPR059000">
    <property type="entry name" value="ATPase_P-type_domA"/>
</dbReference>
<dbReference type="InterPro" id="IPR001757">
    <property type="entry name" value="P_typ_ATPase"/>
</dbReference>
<keyword evidence="4 6" id="KW-1133">Transmembrane helix</keyword>
<dbReference type="SFLD" id="SFLDG00002">
    <property type="entry name" value="C1.7:_P-type_atpase_like"/>
    <property type="match status" value="1"/>
</dbReference>
<evidence type="ECO:0000256" key="5">
    <source>
        <dbReference type="ARBA" id="ARBA00023136"/>
    </source>
</evidence>
<feature type="transmembrane region" description="Helical" evidence="6">
    <location>
        <begin position="655"/>
        <end position="677"/>
    </location>
</feature>
<evidence type="ECO:0000256" key="3">
    <source>
        <dbReference type="ARBA" id="ARBA00022967"/>
    </source>
</evidence>
<feature type="transmembrane region" description="Helical" evidence="6">
    <location>
        <begin position="689"/>
        <end position="706"/>
    </location>
</feature>
<evidence type="ECO:0000256" key="2">
    <source>
        <dbReference type="ARBA" id="ARBA00022692"/>
    </source>
</evidence>
<dbReference type="RefSeq" id="WP_386195872.1">
    <property type="nucleotide sequence ID" value="NZ_JBHSBC010000048.1"/>
</dbReference>
<organism evidence="8 9">
    <name type="scientific">Streptosporangium jomthongense</name>
    <dbReference type="NCBI Taxonomy" id="1193683"/>
    <lineage>
        <taxon>Bacteria</taxon>
        <taxon>Bacillati</taxon>
        <taxon>Actinomycetota</taxon>
        <taxon>Actinomycetes</taxon>
        <taxon>Streptosporangiales</taxon>
        <taxon>Streptosporangiaceae</taxon>
        <taxon>Streptosporangium</taxon>
    </lineage>
</organism>
<dbReference type="SUPFAM" id="SSF81653">
    <property type="entry name" value="Calcium ATPase, transduction domain A"/>
    <property type="match status" value="1"/>
</dbReference>
<dbReference type="PANTHER" id="PTHR42861">
    <property type="entry name" value="CALCIUM-TRANSPORTING ATPASE"/>
    <property type="match status" value="1"/>
</dbReference>
<feature type="transmembrane region" description="Helical" evidence="6">
    <location>
        <begin position="66"/>
        <end position="84"/>
    </location>
</feature>
<dbReference type="NCBIfam" id="TIGR01494">
    <property type="entry name" value="ATPase_P-type"/>
    <property type="match status" value="2"/>
</dbReference>
<dbReference type="SFLD" id="SFLDF00027">
    <property type="entry name" value="p-type_atpase"/>
    <property type="match status" value="1"/>
</dbReference>
<feature type="transmembrane region" description="Helical" evidence="6">
    <location>
        <begin position="37"/>
        <end position="60"/>
    </location>
</feature>